<dbReference type="KEGG" id="pgv:SL003B_1596"/>
<organism evidence="3 4">
    <name type="scientific">Polymorphum gilvum (strain LMG 25793 / CGMCC 1.9160 / SL003B-26A1)</name>
    <dbReference type="NCBI Taxonomy" id="991905"/>
    <lineage>
        <taxon>Bacteria</taxon>
        <taxon>Pseudomonadati</taxon>
        <taxon>Pseudomonadota</taxon>
        <taxon>Alphaproteobacteria</taxon>
        <taxon>Rhodobacterales</taxon>
        <taxon>Paracoccaceae</taxon>
        <taxon>Polymorphum</taxon>
    </lineage>
</organism>
<dbReference type="InterPro" id="IPR050268">
    <property type="entry name" value="NADH-dep_flavin_reductase"/>
</dbReference>
<dbReference type="HOGENOM" id="CLU_059021_2_2_5"/>
<dbReference type="PANTHER" id="PTHR30466">
    <property type="entry name" value="FLAVIN REDUCTASE"/>
    <property type="match status" value="1"/>
</dbReference>
<dbReference type="GO" id="GO:0010181">
    <property type="term" value="F:FMN binding"/>
    <property type="evidence" value="ECO:0007669"/>
    <property type="project" value="InterPro"/>
</dbReference>
<proteinExistence type="predicted"/>
<dbReference type="STRING" id="991905.SL003B_1596"/>
<dbReference type="EMBL" id="CP002568">
    <property type="protein sequence ID" value="ADZ70024.1"/>
    <property type="molecule type" value="Genomic_DNA"/>
</dbReference>
<dbReference type="OrthoDB" id="9789254at2"/>
<feature type="domain" description="Flavin reductase like" evidence="2">
    <location>
        <begin position="1"/>
        <end position="148"/>
    </location>
</feature>
<dbReference type="InterPro" id="IPR002563">
    <property type="entry name" value="Flavin_Rdtase-like_dom"/>
</dbReference>
<dbReference type="Gene3D" id="2.30.110.10">
    <property type="entry name" value="Electron Transport, Fmn-binding Protein, Chain A"/>
    <property type="match status" value="1"/>
</dbReference>
<dbReference type="PANTHER" id="PTHR30466:SF1">
    <property type="entry name" value="FMN REDUCTASE (NADH) RUTF"/>
    <property type="match status" value="1"/>
</dbReference>
<protein>
    <submittedName>
        <fullName evidence="3">4-hydroxyphenylacetate 3-monooxygenase, reductase component</fullName>
    </submittedName>
</protein>
<dbReference type="InterPro" id="IPR012349">
    <property type="entry name" value="Split_barrel_FMN-bd"/>
</dbReference>
<evidence type="ECO:0000313" key="3">
    <source>
        <dbReference type="EMBL" id="ADZ70024.1"/>
    </source>
</evidence>
<evidence type="ECO:0000313" key="4">
    <source>
        <dbReference type="Proteomes" id="UP000008130"/>
    </source>
</evidence>
<evidence type="ECO:0000256" key="1">
    <source>
        <dbReference type="ARBA" id="ARBA00023002"/>
    </source>
</evidence>
<dbReference type="AlphaFoldDB" id="F2J4Y2"/>
<dbReference type="GO" id="GO:0004497">
    <property type="term" value="F:monooxygenase activity"/>
    <property type="evidence" value="ECO:0007669"/>
    <property type="project" value="UniProtKB-KW"/>
</dbReference>
<gene>
    <name evidence="3" type="ordered locus">SL003B_1596</name>
</gene>
<dbReference type="GO" id="GO:0042602">
    <property type="term" value="F:riboflavin reductase (NADPH) activity"/>
    <property type="evidence" value="ECO:0007669"/>
    <property type="project" value="TreeGrafter"/>
</dbReference>
<dbReference type="Proteomes" id="UP000008130">
    <property type="component" value="Chromosome"/>
</dbReference>
<accession>F2J4Y2</accession>
<evidence type="ECO:0000259" key="2">
    <source>
        <dbReference type="SMART" id="SM00903"/>
    </source>
</evidence>
<sequence>MSRMATAVHIVTTDGAAGRFGATVSAVCSVTDTPPCLLVCLNRTSRVHAAILSNGVFCVSTLPAGAEPLADAFAGRTQIAMDERFALARWDALATGAPALATASVNADCKVLRTMEMGTHSIIVGALQGVRYGAVGETLVYKDRAYRAL</sequence>
<dbReference type="SMART" id="SM00903">
    <property type="entry name" value="Flavin_Reduct"/>
    <property type="match status" value="1"/>
</dbReference>
<dbReference type="eggNOG" id="COG1853">
    <property type="taxonomic scope" value="Bacteria"/>
</dbReference>
<dbReference type="GO" id="GO:0006208">
    <property type="term" value="P:pyrimidine nucleobase catabolic process"/>
    <property type="evidence" value="ECO:0007669"/>
    <property type="project" value="TreeGrafter"/>
</dbReference>
<dbReference type="Pfam" id="PF01613">
    <property type="entry name" value="Flavin_Reduct"/>
    <property type="match status" value="1"/>
</dbReference>
<dbReference type="SUPFAM" id="SSF50475">
    <property type="entry name" value="FMN-binding split barrel"/>
    <property type="match status" value="1"/>
</dbReference>
<name>F2J4Y2_POLGS</name>
<keyword evidence="4" id="KW-1185">Reference proteome</keyword>
<reference evidence="3 4" key="1">
    <citation type="journal article" date="2011" name="J. Bacteriol.">
        <title>Complete genome sequence of Polymorphum gilvum SL003B-26A1T, a crude oil-degrading bacterium from oil-polluted saline soil.</title>
        <authorList>
            <person name="Li S.G."/>
            <person name="Tang Y.Q."/>
            <person name="Nie Y."/>
            <person name="Cai M."/>
            <person name="Wu X.L."/>
        </authorList>
    </citation>
    <scope>NUCLEOTIDE SEQUENCE [LARGE SCALE GENOMIC DNA]</scope>
    <source>
        <strain evidence="4">LMG 25793 / CGMCC 1.9160 / SL003B-26A1</strain>
    </source>
</reference>
<keyword evidence="1" id="KW-0560">Oxidoreductase</keyword>
<keyword evidence="3" id="KW-0503">Monooxygenase</keyword>
<dbReference type="PATRIC" id="fig|991905.3.peg.1640"/>